<dbReference type="GO" id="GO:0051213">
    <property type="term" value="F:dioxygenase activity"/>
    <property type="evidence" value="ECO:0007669"/>
    <property type="project" value="UniProtKB-KW"/>
</dbReference>
<dbReference type="GO" id="GO:0046872">
    <property type="term" value="F:metal ion binding"/>
    <property type="evidence" value="ECO:0007669"/>
    <property type="project" value="UniProtKB-KW"/>
</dbReference>
<protein>
    <submittedName>
        <fullName evidence="5">Gibberellin 2-beta-dioxygenase 2</fullName>
    </submittedName>
</protein>
<feature type="domain" description="Fe2OG dioxygenase" evidence="4">
    <location>
        <begin position="160"/>
        <end position="294"/>
    </location>
</feature>
<keyword evidence="5" id="KW-0223">Dioxygenase</keyword>
<organism evidence="5 6">
    <name type="scientific">Senna tora</name>
    <dbReference type="NCBI Taxonomy" id="362788"/>
    <lineage>
        <taxon>Eukaryota</taxon>
        <taxon>Viridiplantae</taxon>
        <taxon>Streptophyta</taxon>
        <taxon>Embryophyta</taxon>
        <taxon>Tracheophyta</taxon>
        <taxon>Spermatophyta</taxon>
        <taxon>Magnoliopsida</taxon>
        <taxon>eudicotyledons</taxon>
        <taxon>Gunneridae</taxon>
        <taxon>Pentapetalae</taxon>
        <taxon>rosids</taxon>
        <taxon>fabids</taxon>
        <taxon>Fabales</taxon>
        <taxon>Fabaceae</taxon>
        <taxon>Caesalpinioideae</taxon>
        <taxon>Cassia clade</taxon>
        <taxon>Senna</taxon>
    </lineage>
</organism>
<keyword evidence="1 3" id="KW-0479">Metal-binding</keyword>
<dbReference type="PROSITE" id="PS51471">
    <property type="entry name" value="FE2OG_OXY"/>
    <property type="match status" value="1"/>
</dbReference>
<evidence type="ECO:0000313" key="6">
    <source>
        <dbReference type="Proteomes" id="UP000634136"/>
    </source>
</evidence>
<dbReference type="SUPFAM" id="SSF51197">
    <property type="entry name" value="Clavaminate synthase-like"/>
    <property type="match status" value="1"/>
</dbReference>
<dbReference type="Pfam" id="PF14226">
    <property type="entry name" value="DIOX_N"/>
    <property type="match status" value="1"/>
</dbReference>
<dbReference type="Proteomes" id="UP000634136">
    <property type="component" value="Unassembled WGS sequence"/>
</dbReference>
<gene>
    <name evidence="5" type="ORF">G2W53_006162</name>
</gene>
<dbReference type="Gene3D" id="2.60.120.330">
    <property type="entry name" value="B-lactam Antibiotic, Isopenicillin N Synthase, Chain"/>
    <property type="match status" value="1"/>
</dbReference>
<comment type="caution">
    <text evidence="5">The sequence shown here is derived from an EMBL/GenBank/DDBJ whole genome shotgun (WGS) entry which is preliminary data.</text>
</comment>
<evidence type="ECO:0000256" key="1">
    <source>
        <dbReference type="ARBA" id="ARBA00022723"/>
    </source>
</evidence>
<keyword evidence="6" id="KW-1185">Reference proteome</keyword>
<dbReference type="OrthoDB" id="288590at2759"/>
<dbReference type="PANTHER" id="PTHR47990">
    <property type="entry name" value="2-OXOGLUTARATE (2OG) AND FE(II)-DEPENDENT OXYGENASE SUPERFAMILY PROTEIN-RELATED"/>
    <property type="match status" value="1"/>
</dbReference>
<sequence length="344" mass="38535">MVGGGCGRCVVEGDQEEVIRIGGGVDMRKERKLVVEEIVRASEEYGFFKVVNHGVSPHIISNMEEAAFSFFSQPFPSKTAFPTYGSNNIGFSGDLGHLEYLILHPTHYSSLFHYPSNFRSSVNEYIKAVREVACEILEMMAEGVGVPNTWAFSALLRDHDSDSLLRLNHYPPLLPSHSSPSNSYNLGFGEHSDPQIITILRSNDVHGLQISLPDKGLWLPVSPDPSAFFVNVGDVLQFQCSNYCGFHRSVLNQSVQCFDWNLKVMTNGRFVSVRHRAVTNSHKSRMSMAYFGGPPLNACIVAPPEMVTPERPSLYRPFTWAEYKQAAYSLRLGDNRIHHFRSST</sequence>
<dbReference type="AlphaFoldDB" id="A0A834X441"/>
<keyword evidence="2 3" id="KW-0408">Iron</keyword>
<comment type="similarity">
    <text evidence="3">Belongs to the iron/ascorbate-dependent oxidoreductase family.</text>
</comment>
<dbReference type="InterPro" id="IPR044861">
    <property type="entry name" value="IPNS-like_FE2OG_OXY"/>
</dbReference>
<evidence type="ECO:0000256" key="2">
    <source>
        <dbReference type="ARBA" id="ARBA00023004"/>
    </source>
</evidence>
<evidence type="ECO:0000313" key="5">
    <source>
        <dbReference type="EMBL" id="KAF7837680.1"/>
    </source>
</evidence>
<reference evidence="5" key="1">
    <citation type="submission" date="2020-09" db="EMBL/GenBank/DDBJ databases">
        <title>Genome-Enabled Discovery of Anthraquinone Biosynthesis in Senna tora.</title>
        <authorList>
            <person name="Kang S.-H."/>
            <person name="Pandey R.P."/>
            <person name="Lee C.-M."/>
            <person name="Sim J.-S."/>
            <person name="Jeong J.-T."/>
            <person name="Choi B.-S."/>
            <person name="Jung M."/>
            <person name="Ginzburg D."/>
            <person name="Zhao K."/>
            <person name="Won S.Y."/>
            <person name="Oh T.-J."/>
            <person name="Yu Y."/>
            <person name="Kim N.-H."/>
            <person name="Lee O.R."/>
            <person name="Lee T.-H."/>
            <person name="Bashyal P."/>
            <person name="Kim T.-S."/>
            <person name="Lee W.-H."/>
            <person name="Kawkins C."/>
            <person name="Kim C.-K."/>
            <person name="Kim J.S."/>
            <person name="Ahn B.O."/>
            <person name="Rhee S.Y."/>
            <person name="Sohng J.K."/>
        </authorList>
    </citation>
    <scope>NUCLEOTIDE SEQUENCE</scope>
    <source>
        <tissue evidence="5">Leaf</tissue>
    </source>
</reference>
<dbReference type="EMBL" id="JAAIUW010000003">
    <property type="protein sequence ID" value="KAF7837680.1"/>
    <property type="molecule type" value="Genomic_DNA"/>
</dbReference>
<accession>A0A834X441</accession>
<keyword evidence="3" id="KW-0560">Oxidoreductase</keyword>
<dbReference type="InterPro" id="IPR050231">
    <property type="entry name" value="Iron_ascorbate_oxido_reductase"/>
</dbReference>
<evidence type="ECO:0000256" key="3">
    <source>
        <dbReference type="RuleBase" id="RU003682"/>
    </source>
</evidence>
<dbReference type="InterPro" id="IPR005123">
    <property type="entry name" value="Oxoglu/Fe-dep_dioxygenase_dom"/>
</dbReference>
<dbReference type="InterPro" id="IPR026992">
    <property type="entry name" value="DIOX_N"/>
</dbReference>
<proteinExistence type="inferred from homology"/>
<dbReference type="Pfam" id="PF03171">
    <property type="entry name" value="2OG-FeII_Oxy"/>
    <property type="match status" value="1"/>
</dbReference>
<evidence type="ECO:0000259" key="4">
    <source>
        <dbReference type="PROSITE" id="PS51471"/>
    </source>
</evidence>
<name>A0A834X441_9FABA</name>
<dbReference type="InterPro" id="IPR027443">
    <property type="entry name" value="IPNS-like_sf"/>
</dbReference>